<dbReference type="PANTHER" id="PTHR12149:SF8">
    <property type="entry name" value="PROTEIN-RIBULOSAMINE 3-KINASE"/>
    <property type="match status" value="1"/>
</dbReference>
<evidence type="ECO:0000256" key="2">
    <source>
        <dbReference type="PIRNR" id="PIRNR006221"/>
    </source>
</evidence>
<evidence type="ECO:0000259" key="3">
    <source>
        <dbReference type="PROSITE" id="PS50011"/>
    </source>
</evidence>
<dbReference type="Proteomes" id="UP001238523">
    <property type="component" value="Chromosome"/>
</dbReference>
<keyword evidence="2 4" id="KW-0418">Kinase</keyword>
<protein>
    <submittedName>
        <fullName evidence="4">Fructosamine kinase family protein</fullName>
    </submittedName>
</protein>
<keyword evidence="5" id="KW-1185">Reference proteome</keyword>
<dbReference type="Pfam" id="PF03881">
    <property type="entry name" value="Fructosamin_kin"/>
    <property type="match status" value="1"/>
</dbReference>
<dbReference type="PROSITE" id="PS50011">
    <property type="entry name" value="PROTEIN_KINASE_DOM"/>
    <property type="match status" value="1"/>
</dbReference>
<evidence type="ECO:0000313" key="4">
    <source>
        <dbReference type="EMBL" id="WGF93127.1"/>
    </source>
</evidence>
<dbReference type="PIRSF" id="PIRSF006221">
    <property type="entry name" value="Ketosamine-3-kinase"/>
    <property type="match status" value="1"/>
</dbReference>
<gene>
    <name evidence="4" type="ORF">QCQ61_02820</name>
</gene>
<dbReference type="Gene3D" id="3.90.1200.10">
    <property type="match status" value="1"/>
</dbReference>
<dbReference type="RefSeq" id="WP_279449202.1">
    <property type="nucleotide sequence ID" value="NZ_CP122379.1"/>
</dbReference>
<dbReference type="Gene3D" id="3.30.200.20">
    <property type="entry name" value="Phosphorylase Kinase, domain 1"/>
    <property type="match status" value="1"/>
</dbReference>
<evidence type="ECO:0000313" key="5">
    <source>
        <dbReference type="Proteomes" id="UP001238523"/>
    </source>
</evidence>
<name>A0ABY8KYY6_9FLAO</name>
<sequence length="295" mass="33560">MDSEIALIAFPYQLEKLLSEIASQNNLQLIDAQPLSGGDINQVFLLKCKQGRFVVKLNNNTSKFPNMFVAEAAGLQLLKTSESFSIPEVVTTGTSENTSYLLMEYISVGKLRSDFWSLFAEKLATLHKTTQQNFGLDHDNYIGSLKQQNNICISASEFYITQRLEPQFKLASNHKFHFKNLEILYKNISEEIPTEPPSLIHGDLWNGNFLISEKGEAVLIDPAVAFASREMDLAMMKLFGGFSEEVFYNYSAIFPLNEGWEKRVSLWQLYYLLVHLNIFGSGYLPQVNQIVNRFL</sequence>
<comment type="similarity">
    <text evidence="1 2">Belongs to the fructosamine kinase family.</text>
</comment>
<evidence type="ECO:0000256" key="1">
    <source>
        <dbReference type="ARBA" id="ARBA00009460"/>
    </source>
</evidence>
<reference evidence="4 5" key="1">
    <citation type="submission" date="2023-04" db="EMBL/GenBank/DDBJ databases">
        <title>Taxonomic identification of the Arctic strain Aequorivita sp. nov. and transcriptomic analysis in response to temperature stress.</title>
        <authorList>
            <person name="Liu W."/>
            <person name="Cong B."/>
            <person name="Lin J."/>
        </authorList>
    </citation>
    <scope>NUCLEOTIDE SEQUENCE [LARGE SCALE GENOMIC DNA]</scope>
    <source>
        <strain evidence="4 5">Ant34-E75</strain>
    </source>
</reference>
<dbReference type="EMBL" id="CP122379">
    <property type="protein sequence ID" value="WGF93127.1"/>
    <property type="molecule type" value="Genomic_DNA"/>
</dbReference>
<dbReference type="SUPFAM" id="SSF56112">
    <property type="entry name" value="Protein kinase-like (PK-like)"/>
    <property type="match status" value="1"/>
</dbReference>
<dbReference type="InterPro" id="IPR016477">
    <property type="entry name" value="Fructo-/Ketosamine-3-kinase"/>
</dbReference>
<dbReference type="GO" id="GO:0016301">
    <property type="term" value="F:kinase activity"/>
    <property type="evidence" value="ECO:0007669"/>
    <property type="project" value="UniProtKB-KW"/>
</dbReference>
<proteinExistence type="inferred from homology"/>
<dbReference type="PANTHER" id="PTHR12149">
    <property type="entry name" value="FRUCTOSAMINE 3 KINASE-RELATED PROTEIN"/>
    <property type="match status" value="1"/>
</dbReference>
<organism evidence="4 5">
    <name type="scientific">Aequorivita marisscotiae</name>
    <dbReference type="NCBI Taxonomy" id="3040348"/>
    <lineage>
        <taxon>Bacteria</taxon>
        <taxon>Pseudomonadati</taxon>
        <taxon>Bacteroidota</taxon>
        <taxon>Flavobacteriia</taxon>
        <taxon>Flavobacteriales</taxon>
        <taxon>Flavobacteriaceae</taxon>
        <taxon>Aequorivita</taxon>
    </lineage>
</organism>
<dbReference type="InterPro" id="IPR000719">
    <property type="entry name" value="Prot_kinase_dom"/>
</dbReference>
<feature type="domain" description="Protein kinase" evidence="3">
    <location>
        <begin position="29"/>
        <end position="295"/>
    </location>
</feature>
<dbReference type="InterPro" id="IPR011009">
    <property type="entry name" value="Kinase-like_dom_sf"/>
</dbReference>
<accession>A0ABY8KYY6</accession>
<keyword evidence="2" id="KW-0808">Transferase</keyword>